<dbReference type="Proteomes" id="UP000030663">
    <property type="component" value="Unassembled WGS sequence"/>
</dbReference>
<dbReference type="AlphaFoldDB" id="X0B3I0"/>
<accession>X0B3I0</accession>
<proteinExistence type="predicted"/>
<name>X0B3I0_FUSOX</name>
<evidence type="ECO:0000313" key="2">
    <source>
        <dbReference type="EMBL" id="EXK76296.1"/>
    </source>
</evidence>
<dbReference type="HOGENOM" id="CLU_3399506_0_0_1"/>
<protein>
    <submittedName>
        <fullName evidence="2">Uncharacterized protein</fullName>
    </submittedName>
</protein>
<gene>
    <name evidence="2" type="ORF">FOQG_18958</name>
</gene>
<dbReference type="EMBL" id="JH658737">
    <property type="protein sequence ID" value="EXK76296.1"/>
    <property type="molecule type" value="Genomic_DNA"/>
</dbReference>
<sequence length="31" mass="3511">MLHRQQAKDIASGSEATRRHHSFNHLAKVIA</sequence>
<evidence type="ECO:0000313" key="3">
    <source>
        <dbReference type="Proteomes" id="UP000030663"/>
    </source>
</evidence>
<reference evidence="2 3" key="1">
    <citation type="submission" date="2011-11" db="EMBL/GenBank/DDBJ databases">
        <title>The Genome Sequence of Fusarium oxysporum PHW815.</title>
        <authorList>
            <consortium name="The Broad Institute Genome Sequencing Platform"/>
            <person name="Ma L.-J."/>
            <person name="Gale L.R."/>
            <person name="Schwartz D.C."/>
            <person name="Zhou S."/>
            <person name="Corby-Kistler H."/>
            <person name="Young S.K."/>
            <person name="Zeng Q."/>
            <person name="Gargeya S."/>
            <person name="Fitzgerald M."/>
            <person name="Haas B."/>
            <person name="Abouelleil A."/>
            <person name="Alvarado L."/>
            <person name="Arachchi H.M."/>
            <person name="Berlin A."/>
            <person name="Brown A."/>
            <person name="Chapman S.B."/>
            <person name="Chen Z."/>
            <person name="Dunbar C."/>
            <person name="Freedman E."/>
            <person name="Gearin G."/>
            <person name="Goldberg J."/>
            <person name="Griggs A."/>
            <person name="Gujja S."/>
            <person name="Heiman D."/>
            <person name="Howarth C."/>
            <person name="Larson L."/>
            <person name="Lui A."/>
            <person name="MacDonald P.J.P."/>
            <person name="Montmayeur A."/>
            <person name="Murphy C."/>
            <person name="Neiman D."/>
            <person name="Pearson M."/>
            <person name="Priest M."/>
            <person name="Roberts A."/>
            <person name="Saif S."/>
            <person name="Shea T."/>
            <person name="Shenoy N."/>
            <person name="Sisk P."/>
            <person name="Stolte C."/>
            <person name="Sykes S."/>
            <person name="Wortman J."/>
            <person name="Nusbaum C."/>
            <person name="Birren B."/>
        </authorList>
    </citation>
    <scope>NUCLEOTIDE SEQUENCE [LARGE SCALE GENOMIC DNA]</scope>
    <source>
        <strain evidence="2 3">54005</strain>
    </source>
</reference>
<evidence type="ECO:0000256" key="1">
    <source>
        <dbReference type="SAM" id="MobiDB-lite"/>
    </source>
</evidence>
<organism evidence="2 3">
    <name type="scientific">Fusarium oxysporum f. sp. raphani 54005</name>
    <dbReference type="NCBI Taxonomy" id="1089458"/>
    <lineage>
        <taxon>Eukaryota</taxon>
        <taxon>Fungi</taxon>
        <taxon>Dikarya</taxon>
        <taxon>Ascomycota</taxon>
        <taxon>Pezizomycotina</taxon>
        <taxon>Sordariomycetes</taxon>
        <taxon>Hypocreomycetidae</taxon>
        <taxon>Hypocreales</taxon>
        <taxon>Nectriaceae</taxon>
        <taxon>Fusarium</taxon>
        <taxon>Fusarium oxysporum species complex</taxon>
    </lineage>
</organism>
<feature type="region of interest" description="Disordered" evidence="1">
    <location>
        <begin position="1"/>
        <end position="31"/>
    </location>
</feature>
<keyword evidence="3" id="KW-1185">Reference proteome</keyword>